<protein>
    <recommendedName>
        <fullName evidence="2">histidine kinase</fullName>
        <ecNumber evidence="2">2.7.13.3</ecNumber>
    </recommendedName>
</protein>
<dbReference type="GO" id="GO:0016036">
    <property type="term" value="P:cellular response to phosphate starvation"/>
    <property type="evidence" value="ECO:0007669"/>
    <property type="project" value="TreeGrafter"/>
</dbReference>
<keyword evidence="4" id="KW-0808">Transferase</keyword>
<dbReference type="Pfam" id="PF02518">
    <property type="entry name" value="HATPase_c"/>
    <property type="match status" value="1"/>
</dbReference>
<accession>A0A2N2E9L4</accession>
<dbReference type="PANTHER" id="PTHR45453">
    <property type="entry name" value="PHOSPHATE REGULON SENSOR PROTEIN PHOR"/>
    <property type="match status" value="1"/>
</dbReference>
<dbReference type="FunFam" id="3.30.565.10:FF:000006">
    <property type="entry name" value="Sensor histidine kinase WalK"/>
    <property type="match status" value="1"/>
</dbReference>
<feature type="transmembrane region" description="Helical" evidence="7">
    <location>
        <begin position="60"/>
        <end position="82"/>
    </location>
</feature>
<dbReference type="InterPro" id="IPR003661">
    <property type="entry name" value="HisK_dim/P_dom"/>
</dbReference>
<evidence type="ECO:0000256" key="2">
    <source>
        <dbReference type="ARBA" id="ARBA00012438"/>
    </source>
</evidence>
<gene>
    <name evidence="9" type="ORF">CVU82_02295</name>
</gene>
<feature type="transmembrane region" description="Helical" evidence="7">
    <location>
        <begin position="6"/>
        <end position="23"/>
    </location>
</feature>
<feature type="transmembrane region" description="Helical" evidence="7">
    <location>
        <begin position="194"/>
        <end position="214"/>
    </location>
</feature>
<evidence type="ECO:0000256" key="1">
    <source>
        <dbReference type="ARBA" id="ARBA00000085"/>
    </source>
</evidence>
<feature type="transmembrane region" description="Helical" evidence="7">
    <location>
        <begin position="94"/>
        <end position="118"/>
    </location>
</feature>
<comment type="catalytic activity">
    <reaction evidence="1">
        <text>ATP + protein L-histidine = ADP + protein N-phospho-L-histidine.</text>
        <dbReference type="EC" id="2.7.13.3"/>
    </reaction>
</comment>
<dbReference type="InterPro" id="IPR031621">
    <property type="entry name" value="HisKA_7TM"/>
</dbReference>
<sequence>MLSSGLLLVSFILNSLLGFYTFFERPKKFLNVAFLFFSLSVAGWSFFTFCSFHFFQKIIYAELAFSSASFIICFLLIFLFGLGSGAGYRKYYSLFFLIPTVILNFFVFSEKIISSVVFKNGIMISVAGEYYSFFISYILTYLFFVIFVIFVKYIKNKGSERLKIKYVLLGIFAFIIPGTITNLILPAFFDIRSLNLVGPSFSVFMLAFISYAIVRYRLMDIYFVFRLGTIFTFLLFSITFIYVLFSYLLFSLFEIGHPVDLILSSLVITISFSPLKRFIEFITDKIFFKRHYKFDDVLGKIRRQIHSSGLDLDKNLSAVNNIVSSVLKVERGIIAILIPKDHFISRQIIGGDQGEVEIKYNNPMISYLNDCRDGVLDRDDLERRDCKNGDGVDIKTKKSILKEMDKMKISLVVPINLKGKIIGAYLLGPKKSNNVFNSRDLKLLKHIVWELSYVIENARSFEELKRLDEAKSNFISVVSHQLRTPVTISRYNLELALDNSIDKKEKHSAIEDAYQGVLFFGRQLDQLLSVLEIEDKKMSVVKNEVDMNLLLNEFVKRNNGLLSSKKIKPQFKFDLIKAKIKCDVGKINKVLDIILLNSYNYTNVGGKIVMSSELKQFNKKKNFIFSISDSGVGIKEEEKPEIFKKFFRGSEANIMSTSGFGLGLFIAKKIIKAHGGHIWFENNKKKGTTFSFSLPVK</sequence>
<evidence type="ECO:0000256" key="3">
    <source>
        <dbReference type="ARBA" id="ARBA00022553"/>
    </source>
</evidence>
<dbReference type="Pfam" id="PF16927">
    <property type="entry name" value="HisKA_7TM"/>
    <property type="match status" value="1"/>
</dbReference>
<dbReference type="SMART" id="SM00388">
    <property type="entry name" value="HisKA"/>
    <property type="match status" value="1"/>
</dbReference>
<dbReference type="EMBL" id="PHAI01000002">
    <property type="protein sequence ID" value="PKM91405.1"/>
    <property type="molecule type" value="Genomic_DNA"/>
</dbReference>
<dbReference type="Gene3D" id="3.30.565.10">
    <property type="entry name" value="Histidine kinase-like ATPase, C-terminal domain"/>
    <property type="match status" value="1"/>
</dbReference>
<dbReference type="CDD" id="cd00075">
    <property type="entry name" value="HATPase"/>
    <property type="match status" value="1"/>
</dbReference>
<dbReference type="InterPro" id="IPR050351">
    <property type="entry name" value="BphY/WalK/GraS-like"/>
</dbReference>
<feature type="domain" description="Histidine kinase" evidence="8">
    <location>
        <begin position="477"/>
        <end position="697"/>
    </location>
</feature>
<evidence type="ECO:0000256" key="4">
    <source>
        <dbReference type="ARBA" id="ARBA00022679"/>
    </source>
</evidence>
<dbReference type="GO" id="GO:0005886">
    <property type="term" value="C:plasma membrane"/>
    <property type="evidence" value="ECO:0007669"/>
    <property type="project" value="TreeGrafter"/>
</dbReference>
<dbReference type="GO" id="GO:0004721">
    <property type="term" value="F:phosphoprotein phosphatase activity"/>
    <property type="evidence" value="ECO:0007669"/>
    <property type="project" value="TreeGrafter"/>
</dbReference>
<keyword evidence="7" id="KW-0812">Transmembrane</keyword>
<dbReference type="CDD" id="cd00082">
    <property type="entry name" value="HisKA"/>
    <property type="match status" value="1"/>
</dbReference>
<keyword evidence="3" id="KW-0597">Phosphoprotein</keyword>
<evidence type="ECO:0000313" key="10">
    <source>
        <dbReference type="Proteomes" id="UP000233517"/>
    </source>
</evidence>
<evidence type="ECO:0000256" key="6">
    <source>
        <dbReference type="ARBA" id="ARBA00023012"/>
    </source>
</evidence>
<name>A0A2N2E9L4_9BACT</name>
<feature type="transmembrane region" description="Helical" evidence="7">
    <location>
        <begin position="30"/>
        <end position="54"/>
    </location>
</feature>
<proteinExistence type="predicted"/>
<dbReference type="InterPro" id="IPR036890">
    <property type="entry name" value="HATPase_C_sf"/>
</dbReference>
<dbReference type="InterPro" id="IPR005467">
    <property type="entry name" value="His_kinase_dom"/>
</dbReference>
<dbReference type="InterPro" id="IPR003594">
    <property type="entry name" value="HATPase_dom"/>
</dbReference>
<reference evidence="9 10" key="1">
    <citation type="journal article" date="2017" name="ISME J.">
        <title>Potential for microbial H2 and metal transformations associated with novel bacteria and archaea in deep terrestrial subsurface sediments.</title>
        <authorList>
            <person name="Hernsdorf A.W."/>
            <person name="Amano Y."/>
            <person name="Miyakawa K."/>
            <person name="Ise K."/>
            <person name="Suzuki Y."/>
            <person name="Anantharaman K."/>
            <person name="Probst A."/>
            <person name="Burstein D."/>
            <person name="Thomas B.C."/>
            <person name="Banfield J.F."/>
        </authorList>
    </citation>
    <scope>NUCLEOTIDE SEQUENCE [LARGE SCALE GENOMIC DNA]</scope>
    <source>
        <strain evidence="9">HGW-Falkowbacteria-1</strain>
    </source>
</reference>
<comment type="caution">
    <text evidence="9">The sequence shown here is derived from an EMBL/GenBank/DDBJ whole genome shotgun (WGS) entry which is preliminary data.</text>
</comment>
<keyword evidence="5" id="KW-0418">Kinase</keyword>
<dbReference type="PRINTS" id="PR00344">
    <property type="entry name" value="BCTRLSENSOR"/>
</dbReference>
<keyword evidence="7" id="KW-1133">Transmembrane helix</keyword>
<feature type="transmembrane region" description="Helical" evidence="7">
    <location>
        <begin position="221"/>
        <end position="249"/>
    </location>
</feature>
<dbReference type="PANTHER" id="PTHR45453:SF1">
    <property type="entry name" value="PHOSPHATE REGULON SENSOR PROTEIN PHOR"/>
    <property type="match status" value="1"/>
</dbReference>
<keyword evidence="7" id="KW-0472">Membrane</keyword>
<dbReference type="PROSITE" id="PS50109">
    <property type="entry name" value="HIS_KIN"/>
    <property type="match status" value="1"/>
</dbReference>
<organism evidence="9 10">
    <name type="scientific">Candidatus Falkowbacteria bacterium HGW-Falkowbacteria-1</name>
    <dbReference type="NCBI Taxonomy" id="2013768"/>
    <lineage>
        <taxon>Bacteria</taxon>
        <taxon>Candidatus Falkowiibacteriota</taxon>
    </lineage>
</organism>
<evidence type="ECO:0000313" key="9">
    <source>
        <dbReference type="EMBL" id="PKM91405.1"/>
    </source>
</evidence>
<evidence type="ECO:0000256" key="5">
    <source>
        <dbReference type="ARBA" id="ARBA00022777"/>
    </source>
</evidence>
<dbReference type="Gene3D" id="1.10.287.130">
    <property type="match status" value="1"/>
</dbReference>
<evidence type="ECO:0000256" key="7">
    <source>
        <dbReference type="SAM" id="Phobius"/>
    </source>
</evidence>
<dbReference type="SUPFAM" id="SSF47384">
    <property type="entry name" value="Homodimeric domain of signal transducing histidine kinase"/>
    <property type="match status" value="1"/>
</dbReference>
<dbReference type="InterPro" id="IPR004358">
    <property type="entry name" value="Sig_transdc_His_kin-like_C"/>
</dbReference>
<dbReference type="SMART" id="SM00387">
    <property type="entry name" value="HATPase_c"/>
    <property type="match status" value="1"/>
</dbReference>
<dbReference type="SUPFAM" id="SSF55781">
    <property type="entry name" value="GAF domain-like"/>
    <property type="match status" value="1"/>
</dbReference>
<dbReference type="SUPFAM" id="SSF55874">
    <property type="entry name" value="ATPase domain of HSP90 chaperone/DNA topoisomerase II/histidine kinase"/>
    <property type="match status" value="1"/>
</dbReference>
<dbReference type="Gene3D" id="3.30.450.40">
    <property type="match status" value="1"/>
</dbReference>
<keyword evidence="6" id="KW-0902">Two-component regulatory system</keyword>
<dbReference type="InterPro" id="IPR036097">
    <property type="entry name" value="HisK_dim/P_sf"/>
</dbReference>
<dbReference type="GO" id="GO:0000155">
    <property type="term" value="F:phosphorelay sensor kinase activity"/>
    <property type="evidence" value="ECO:0007669"/>
    <property type="project" value="InterPro"/>
</dbReference>
<dbReference type="EC" id="2.7.13.3" evidence="2"/>
<dbReference type="InterPro" id="IPR029016">
    <property type="entry name" value="GAF-like_dom_sf"/>
</dbReference>
<dbReference type="Proteomes" id="UP000233517">
    <property type="component" value="Unassembled WGS sequence"/>
</dbReference>
<feature type="transmembrane region" description="Helical" evidence="7">
    <location>
        <begin position="130"/>
        <end position="154"/>
    </location>
</feature>
<dbReference type="AlphaFoldDB" id="A0A2N2E9L4"/>
<evidence type="ECO:0000259" key="8">
    <source>
        <dbReference type="PROSITE" id="PS50109"/>
    </source>
</evidence>
<feature type="transmembrane region" description="Helical" evidence="7">
    <location>
        <begin position="166"/>
        <end position="188"/>
    </location>
</feature>